<dbReference type="Proteomes" id="UP000077875">
    <property type="component" value="Chromosome"/>
</dbReference>
<reference evidence="1 2" key="1">
    <citation type="submission" date="2016-04" db="EMBL/GenBank/DDBJ databases">
        <title>Complete Genome Sequence of Halotalea alkalilenta IHB B 13600.</title>
        <authorList>
            <person name="Swarnkar M.K."/>
            <person name="Sharma A."/>
            <person name="Kaushal K."/>
            <person name="Soni R."/>
            <person name="Rana S."/>
            <person name="Singh A.K."/>
            <person name="Gulati A."/>
        </authorList>
    </citation>
    <scope>NUCLEOTIDE SEQUENCE [LARGE SCALE GENOMIC DNA]</scope>
    <source>
        <strain evidence="1 2">IHB B 13600</strain>
    </source>
</reference>
<proteinExistence type="predicted"/>
<accession>A0A172YJE6</accession>
<dbReference type="STRING" id="376489.A5892_19065"/>
<evidence type="ECO:0000313" key="1">
    <source>
        <dbReference type="EMBL" id="ANF59296.1"/>
    </source>
</evidence>
<protein>
    <submittedName>
        <fullName evidence="1">Uncharacterized protein</fullName>
    </submittedName>
</protein>
<dbReference type="RefSeq" id="WP_064124128.1">
    <property type="nucleotide sequence ID" value="NZ_CP015243.1"/>
</dbReference>
<name>A0A172YJE6_9GAMM</name>
<dbReference type="AlphaFoldDB" id="A0A172YJE6"/>
<dbReference type="EMBL" id="CP015243">
    <property type="protein sequence ID" value="ANF59296.1"/>
    <property type="molecule type" value="Genomic_DNA"/>
</dbReference>
<keyword evidence="2" id="KW-1185">Reference proteome</keyword>
<dbReference type="KEGG" id="haa:A5892_19065"/>
<organism evidence="1 2">
    <name type="scientific">Halotalea alkalilenta</name>
    <dbReference type="NCBI Taxonomy" id="376489"/>
    <lineage>
        <taxon>Bacteria</taxon>
        <taxon>Pseudomonadati</taxon>
        <taxon>Pseudomonadota</taxon>
        <taxon>Gammaproteobacteria</taxon>
        <taxon>Oceanospirillales</taxon>
        <taxon>Halomonadaceae</taxon>
        <taxon>Halotalea</taxon>
    </lineage>
</organism>
<gene>
    <name evidence="1" type="ORF">A5892_19065</name>
</gene>
<evidence type="ECO:0000313" key="2">
    <source>
        <dbReference type="Proteomes" id="UP000077875"/>
    </source>
</evidence>
<sequence length="60" mass="6764">MAQAADREHTRALWKQIEKQINVSATFMGYIGGGNFHDIFAVDPDSLEELQQVVEINSRS</sequence>